<reference evidence="2" key="1">
    <citation type="submission" date="2020-08" db="EMBL/GenBank/DDBJ databases">
        <title>Plant Genome Project.</title>
        <authorList>
            <person name="Zhang R.-G."/>
        </authorList>
    </citation>
    <scope>NUCLEOTIDE SEQUENCE</scope>
    <source>
        <strain evidence="2">WSP0</strain>
        <tissue evidence="2">Leaf</tissue>
    </source>
</reference>
<dbReference type="InterPro" id="IPR028288">
    <property type="entry name" value="SCAR/WAVE_fam"/>
</dbReference>
<dbReference type="PANTHER" id="PTHR12902:SF33">
    <property type="entry name" value="PROTEIN SCAR3"/>
    <property type="match status" value="1"/>
</dbReference>
<name>A0AAV6L9Y8_9ERIC</name>
<accession>A0AAV6L9Y8</accession>
<dbReference type="PANTHER" id="PTHR12902">
    <property type="entry name" value="WASP-1"/>
    <property type="match status" value="1"/>
</dbReference>
<gene>
    <name evidence="2" type="ORF">RHGRI_004801</name>
</gene>
<sequence length="151" mass="17195">MNYERRNCNQSHGADSIVCYDTRFAAEVFHGLQEQVIYTSSRSHRLMTRLQCIESALPPLEKAILAQKSHLHFAYTNGMAGGSAIQALYLQLVIESSCIAGSVWHPRLQNEQNHFIVGDLPQCIMDSYEECRDPPRLQLLDKYGSFLKFQS</sequence>
<proteinExistence type="inferred from homology"/>
<dbReference type="AlphaFoldDB" id="A0AAV6L9Y8"/>
<dbReference type="GO" id="GO:0030036">
    <property type="term" value="P:actin cytoskeleton organization"/>
    <property type="evidence" value="ECO:0007669"/>
    <property type="project" value="InterPro"/>
</dbReference>
<dbReference type="GO" id="GO:0005856">
    <property type="term" value="C:cytoskeleton"/>
    <property type="evidence" value="ECO:0007669"/>
    <property type="project" value="InterPro"/>
</dbReference>
<dbReference type="Gene3D" id="1.20.5.340">
    <property type="match status" value="1"/>
</dbReference>
<dbReference type="GO" id="GO:0034237">
    <property type="term" value="F:protein kinase A regulatory subunit binding"/>
    <property type="evidence" value="ECO:0007669"/>
    <property type="project" value="TreeGrafter"/>
</dbReference>
<organism evidence="2 3">
    <name type="scientific">Rhododendron griersonianum</name>
    <dbReference type="NCBI Taxonomy" id="479676"/>
    <lineage>
        <taxon>Eukaryota</taxon>
        <taxon>Viridiplantae</taxon>
        <taxon>Streptophyta</taxon>
        <taxon>Embryophyta</taxon>
        <taxon>Tracheophyta</taxon>
        <taxon>Spermatophyta</taxon>
        <taxon>Magnoliopsida</taxon>
        <taxon>eudicotyledons</taxon>
        <taxon>Gunneridae</taxon>
        <taxon>Pentapetalae</taxon>
        <taxon>asterids</taxon>
        <taxon>Ericales</taxon>
        <taxon>Ericaceae</taxon>
        <taxon>Ericoideae</taxon>
        <taxon>Rhodoreae</taxon>
        <taxon>Rhododendron</taxon>
    </lineage>
</organism>
<protein>
    <submittedName>
        <fullName evidence="2">Uncharacterized protein</fullName>
    </submittedName>
</protein>
<comment type="similarity">
    <text evidence="1">Belongs to the SCAR/WAVE family.</text>
</comment>
<comment type="caution">
    <text evidence="2">The sequence shown here is derived from an EMBL/GenBank/DDBJ whole genome shotgun (WGS) entry which is preliminary data.</text>
</comment>
<keyword evidence="3" id="KW-1185">Reference proteome</keyword>
<evidence type="ECO:0000256" key="1">
    <source>
        <dbReference type="ARBA" id="ARBA00006993"/>
    </source>
</evidence>
<dbReference type="EMBL" id="JACTNZ010000002">
    <property type="protein sequence ID" value="KAG5561880.1"/>
    <property type="molecule type" value="Genomic_DNA"/>
</dbReference>
<dbReference type="Proteomes" id="UP000823749">
    <property type="component" value="Chromosome 2"/>
</dbReference>
<evidence type="ECO:0000313" key="3">
    <source>
        <dbReference type="Proteomes" id="UP000823749"/>
    </source>
</evidence>
<dbReference type="GO" id="GO:2000601">
    <property type="term" value="P:positive regulation of Arp2/3 complex-mediated actin nucleation"/>
    <property type="evidence" value="ECO:0007669"/>
    <property type="project" value="TreeGrafter"/>
</dbReference>
<evidence type="ECO:0000313" key="2">
    <source>
        <dbReference type="EMBL" id="KAG5561880.1"/>
    </source>
</evidence>
<dbReference type="GO" id="GO:0071933">
    <property type="term" value="F:Arp2/3 complex binding"/>
    <property type="evidence" value="ECO:0007669"/>
    <property type="project" value="TreeGrafter"/>
</dbReference>
<dbReference type="Gene3D" id="6.10.280.150">
    <property type="match status" value="1"/>
</dbReference>